<gene>
    <name evidence="9" type="ORF">BEWA_024840</name>
</gene>
<feature type="transmembrane region" description="Helical" evidence="8">
    <location>
        <begin position="151"/>
        <end position="168"/>
    </location>
</feature>
<dbReference type="STRING" id="1537102.L0AVQ9"/>
<dbReference type="PANTHER" id="PTHR20772">
    <property type="entry name" value="PROTEIN FMP42"/>
    <property type="match status" value="1"/>
</dbReference>
<sequence>MNWIVRLFIYFGIVTVCGPYFDNWTTTEKYLFLSDAYADVCSPTEQQGPRKNTYRCQEQQLRVNSLLSYGRMSEFLSSVFIGISVDCYGPRIVSCIGVILALISWVLLGYFPNYDATLKLSMILVGICTNSTLLPALTIERYTKEYKAQSLIYIGMSSSFTCFLIKGMERILYYELMDHRTLALGFIVFLIIPCLLFSIGAFPAGVLGEAPVEDEKMELSIFTRKTEMDQPEEENTLCQTSAVSVRGERTTQDTESGNSELSSLDGEEKWTFYGFLKAISRKTVILCTLYYAFNVVSLTYSQQALTISYRDNELVLEFTEYLLPLSFVLCLAFMVIYRFLRPITVIVIMSTLFALMHISSLFSGTCWGIVYAIFLSCIYSIYNTQVYIYLESRVSKVCYSSILGFLNTVGGLSILVNMGLMNYIRDYANIPKVYGALLVIRLVFLGIFGMIMLDPVLNVSSRENKR</sequence>
<keyword evidence="6 8" id="KW-1133">Transmembrane helix</keyword>
<accession>L0AVQ9</accession>
<evidence type="ECO:0000256" key="5">
    <source>
        <dbReference type="ARBA" id="ARBA00022970"/>
    </source>
</evidence>
<evidence type="ECO:0000256" key="8">
    <source>
        <dbReference type="SAM" id="Phobius"/>
    </source>
</evidence>
<proteinExistence type="inferred from homology"/>
<evidence type="ECO:0000256" key="1">
    <source>
        <dbReference type="ARBA" id="ARBA00004141"/>
    </source>
</evidence>
<dbReference type="SUPFAM" id="SSF103473">
    <property type="entry name" value="MFS general substrate transporter"/>
    <property type="match status" value="1"/>
</dbReference>
<dbReference type="eggNOG" id="ENOG502QX90">
    <property type="taxonomic scope" value="Eukaryota"/>
</dbReference>
<dbReference type="OrthoDB" id="330047at2759"/>
<feature type="transmembrane region" description="Helical" evidence="8">
    <location>
        <begin position="117"/>
        <end position="139"/>
    </location>
</feature>
<evidence type="ECO:0000256" key="3">
    <source>
        <dbReference type="ARBA" id="ARBA00022448"/>
    </source>
</evidence>
<dbReference type="AlphaFoldDB" id="L0AVQ9"/>
<keyword evidence="5" id="KW-0029">Amino-acid transport</keyword>
<evidence type="ECO:0008006" key="11">
    <source>
        <dbReference type="Google" id="ProtNLM"/>
    </source>
</evidence>
<dbReference type="RefSeq" id="XP_004829301.1">
    <property type="nucleotide sequence ID" value="XM_004829244.1"/>
</dbReference>
<dbReference type="GO" id="GO:0022857">
    <property type="term" value="F:transmembrane transporter activity"/>
    <property type="evidence" value="ECO:0007669"/>
    <property type="project" value="InterPro"/>
</dbReference>
<feature type="transmembrane region" description="Helical" evidence="8">
    <location>
        <begin position="402"/>
        <end position="421"/>
    </location>
</feature>
<evidence type="ECO:0000256" key="6">
    <source>
        <dbReference type="ARBA" id="ARBA00022989"/>
    </source>
</evidence>
<dbReference type="InterPro" id="IPR036259">
    <property type="entry name" value="MFS_trans_sf"/>
</dbReference>
<dbReference type="EMBL" id="CP001669">
    <property type="protein sequence ID" value="AFZ79635.1"/>
    <property type="molecule type" value="Genomic_DNA"/>
</dbReference>
<keyword evidence="3" id="KW-0813">Transport</keyword>
<feature type="transmembrane region" description="Helical" evidence="8">
    <location>
        <begin position="183"/>
        <end position="207"/>
    </location>
</feature>
<protein>
    <recommendedName>
        <fullName evidence="11">Major facilitator superfamily MFS-1 protein</fullName>
    </recommendedName>
</protein>
<evidence type="ECO:0000313" key="10">
    <source>
        <dbReference type="Proteomes" id="UP000031512"/>
    </source>
</evidence>
<dbReference type="VEuPathDB" id="PiroplasmaDB:BEWA_024840"/>
<evidence type="ECO:0000256" key="4">
    <source>
        <dbReference type="ARBA" id="ARBA00022692"/>
    </source>
</evidence>
<feature type="transmembrane region" description="Helical" evidence="8">
    <location>
        <begin position="433"/>
        <end position="453"/>
    </location>
</feature>
<dbReference type="KEGG" id="beq:BEWA_024840"/>
<evidence type="ECO:0000256" key="7">
    <source>
        <dbReference type="ARBA" id="ARBA00023136"/>
    </source>
</evidence>
<reference evidence="9 10" key="1">
    <citation type="journal article" date="2012" name="BMC Genomics">
        <title>Comparative genomic analysis and phylogenetic position of Theileria equi.</title>
        <authorList>
            <person name="Kappmeyer L.S."/>
            <person name="Thiagarajan M."/>
            <person name="Herndon D.R."/>
            <person name="Ramsay J.D."/>
            <person name="Caler E."/>
            <person name="Djikeng A."/>
            <person name="Gillespie J.J."/>
            <person name="Lau A.O."/>
            <person name="Roalson E.H."/>
            <person name="Silva J.C."/>
            <person name="Silva M.G."/>
            <person name="Suarez C.E."/>
            <person name="Ueti M.W."/>
            <person name="Nene V.M."/>
            <person name="Mealey R.H."/>
            <person name="Knowles D.P."/>
            <person name="Brayton K.A."/>
        </authorList>
    </citation>
    <scope>NUCLEOTIDE SEQUENCE [LARGE SCALE GENOMIC DNA]</scope>
    <source>
        <strain evidence="9 10">WA</strain>
    </source>
</reference>
<feature type="transmembrane region" description="Helical" evidence="8">
    <location>
        <begin position="321"/>
        <end position="340"/>
    </location>
</feature>
<evidence type="ECO:0000313" key="9">
    <source>
        <dbReference type="EMBL" id="AFZ79635.1"/>
    </source>
</evidence>
<name>L0AVQ9_THEEQ</name>
<dbReference type="Proteomes" id="UP000031512">
    <property type="component" value="Chromosome 1"/>
</dbReference>
<dbReference type="GO" id="GO:0006865">
    <property type="term" value="P:amino acid transport"/>
    <property type="evidence" value="ECO:0007669"/>
    <property type="project" value="UniProtKB-KW"/>
</dbReference>
<comment type="subcellular location">
    <subcellularLocation>
        <location evidence="1">Membrane</location>
        <topology evidence="1">Multi-pass membrane protein</topology>
    </subcellularLocation>
</comment>
<keyword evidence="10" id="KW-1185">Reference proteome</keyword>
<organism evidence="9 10">
    <name type="scientific">Theileria equi strain WA</name>
    <dbReference type="NCBI Taxonomy" id="1537102"/>
    <lineage>
        <taxon>Eukaryota</taxon>
        <taxon>Sar</taxon>
        <taxon>Alveolata</taxon>
        <taxon>Apicomplexa</taxon>
        <taxon>Aconoidasida</taxon>
        <taxon>Piroplasmida</taxon>
        <taxon>Theileriidae</taxon>
        <taxon>Theileria</taxon>
    </lineage>
</organism>
<dbReference type="InterPro" id="IPR011701">
    <property type="entry name" value="MFS"/>
</dbReference>
<comment type="similarity">
    <text evidence="2">Belongs to the SLC43A transporter (TC 2.A.1.44) family.</text>
</comment>
<feature type="transmembrane region" description="Helical" evidence="8">
    <location>
        <begin position="92"/>
        <end position="111"/>
    </location>
</feature>
<dbReference type="GeneID" id="15806820"/>
<keyword evidence="4 8" id="KW-0812">Transmembrane</keyword>
<feature type="transmembrane region" description="Helical" evidence="8">
    <location>
        <begin position="283"/>
        <end position="301"/>
    </location>
</feature>
<feature type="transmembrane region" description="Helical" evidence="8">
    <location>
        <begin position="352"/>
        <end position="382"/>
    </location>
</feature>
<dbReference type="Pfam" id="PF07690">
    <property type="entry name" value="MFS_1"/>
    <property type="match status" value="1"/>
</dbReference>
<keyword evidence="7 8" id="KW-0472">Membrane</keyword>
<dbReference type="InterPro" id="IPR052599">
    <property type="entry name" value="SLC43A_AATransporter"/>
</dbReference>
<dbReference type="PANTHER" id="PTHR20772:SF2">
    <property type="entry name" value="PROTEIN FMP42"/>
    <property type="match status" value="1"/>
</dbReference>
<evidence type="ECO:0000256" key="2">
    <source>
        <dbReference type="ARBA" id="ARBA00006595"/>
    </source>
</evidence>
<dbReference type="Gene3D" id="1.20.1250.20">
    <property type="entry name" value="MFS general substrate transporter like domains"/>
    <property type="match status" value="1"/>
</dbReference>
<dbReference type="GO" id="GO:0016020">
    <property type="term" value="C:membrane"/>
    <property type="evidence" value="ECO:0007669"/>
    <property type="project" value="UniProtKB-SubCell"/>
</dbReference>